<evidence type="ECO:0000313" key="3">
    <source>
        <dbReference type="Proteomes" id="UP000811246"/>
    </source>
</evidence>
<feature type="non-terminal residue" evidence="2">
    <location>
        <position position="1"/>
    </location>
</feature>
<feature type="region of interest" description="Disordered" evidence="1">
    <location>
        <begin position="1"/>
        <end position="47"/>
    </location>
</feature>
<proteinExistence type="predicted"/>
<name>A0A922JNA2_CARIL</name>
<dbReference type="PANTHER" id="PTHR15907">
    <property type="entry name" value="DUF614 FAMILY PROTEIN-RELATED"/>
    <property type="match status" value="1"/>
</dbReference>
<evidence type="ECO:0000256" key="1">
    <source>
        <dbReference type="SAM" id="MobiDB-lite"/>
    </source>
</evidence>
<evidence type="ECO:0000313" key="2">
    <source>
        <dbReference type="EMBL" id="KAG6714128.1"/>
    </source>
</evidence>
<dbReference type="Proteomes" id="UP000811246">
    <property type="component" value="Chromosome 5"/>
</dbReference>
<comment type="caution">
    <text evidence="2">The sequence shown here is derived from an EMBL/GenBank/DDBJ whole genome shotgun (WGS) entry which is preliminary data.</text>
</comment>
<accession>A0A922JNA2</accession>
<sequence>ERTHPESSARPPLERNLPESSARPPLDCPLERESNPNASASVPAQYPGQPTSEVRWSTSLFHCFSDMHSCCLTFWCPCVAFGRISEIADKGSSSCGGNGLLYFLLQSLTGFGCLYSCTYRAKLRKLYMLEESPCGDCCVHCFCELCALCQEYRELQNQGFDVSAGWDGNSQKNNQGVAMAPVVEGGMKR</sequence>
<gene>
    <name evidence="2" type="ORF">I3842_05G187400</name>
</gene>
<organism evidence="2 3">
    <name type="scientific">Carya illinoinensis</name>
    <name type="common">Pecan</name>
    <dbReference type="NCBI Taxonomy" id="32201"/>
    <lineage>
        <taxon>Eukaryota</taxon>
        <taxon>Viridiplantae</taxon>
        <taxon>Streptophyta</taxon>
        <taxon>Embryophyta</taxon>
        <taxon>Tracheophyta</taxon>
        <taxon>Spermatophyta</taxon>
        <taxon>Magnoliopsida</taxon>
        <taxon>eudicotyledons</taxon>
        <taxon>Gunneridae</taxon>
        <taxon>Pentapetalae</taxon>
        <taxon>rosids</taxon>
        <taxon>fabids</taxon>
        <taxon>Fagales</taxon>
        <taxon>Juglandaceae</taxon>
        <taxon>Carya</taxon>
    </lineage>
</organism>
<feature type="compositionally biased region" description="Basic and acidic residues" evidence="1">
    <location>
        <begin position="1"/>
        <end position="17"/>
    </location>
</feature>
<protein>
    <recommendedName>
        <fullName evidence="4">Fw2.2</fullName>
    </recommendedName>
</protein>
<dbReference type="Pfam" id="PF04749">
    <property type="entry name" value="PLAC8"/>
    <property type="match status" value="1"/>
</dbReference>
<dbReference type="EMBL" id="CM031829">
    <property type="protein sequence ID" value="KAG6714128.1"/>
    <property type="molecule type" value="Genomic_DNA"/>
</dbReference>
<evidence type="ECO:0008006" key="4">
    <source>
        <dbReference type="Google" id="ProtNLM"/>
    </source>
</evidence>
<feature type="compositionally biased region" description="Polar residues" evidence="1">
    <location>
        <begin position="35"/>
        <end position="47"/>
    </location>
</feature>
<dbReference type="AlphaFoldDB" id="A0A922JNA2"/>
<reference evidence="2" key="1">
    <citation type="submission" date="2021-01" db="EMBL/GenBank/DDBJ databases">
        <authorList>
            <person name="Lovell J.T."/>
            <person name="Bentley N."/>
            <person name="Bhattarai G."/>
            <person name="Jenkins J.W."/>
            <person name="Sreedasyam A."/>
            <person name="Alarcon Y."/>
            <person name="Bock C."/>
            <person name="Boston L."/>
            <person name="Carlson J."/>
            <person name="Cervantes K."/>
            <person name="Clermont K."/>
            <person name="Krom N."/>
            <person name="Kubenka K."/>
            <person name="Mamidi S."/>
            <person name="Mattison C."/>
            <person name="Monteros M."/>
            <person name="Pisani C."/>
            <person name="Plott C."/>
            <person name="Rajasekar S."/>
            <person name="Rhein H.S."/>
            <person name="Rohla C."/>
            <person name="Song M."/>
            <person name="Hilaire R.S."/>
            <person name="Shu S."/>
            <person name="Wells L."/>
            <person name="Wang X."/>
            <person name="Webber J."/>
            <person name="Heerema R.J."/>
            <person name="Klein P."/>
            <person name="Conner P."/>
            <person name="Grauke L."/>
            <person name="Grimwood J."/>
            <person name="Schmutz J."/>
            <person name="Randall J.J."/>
        </authorList>
    </citation>
    <scope>NUCLEOTIDE SEQUENCE</scope>
    <source>
        <tissue evidence="2">Leaf</tissue>
    </source>
</reference>
<dbReference type="InterPro" id="IPR006461">
    <property type="entry name" value="PLAC_motif_containing"/>
</dbReference>
<dbReference type="NCBIfam" id="TIGR01571">
    <property type="entry name" value="A_thal_Cys_rich"/>
    <property type="match status" value="1"/>
</dbReference>